<dbReference type="EMBL" id="JAHRIQ010105169">
    <property type="protein sequence ID" value="MEQ2255237.1"/>
    <property type="molecule type" value="Genomic_DNA"/>
</dbReference>
<name>A0ABV0VES9_9TELE</name>
<keyword evidence="1" id="KW-0732">Signal</keyword>
<evidence type="ECO:0000313" key="2">
    <source>
        <dbReference type="EMBL" id="MEQ2255237.1"/>
    </source>
</evidence>
<reference evidence="2 3" key="1">
    <citation type="submission" date="2021-06" db="EMBL/GenBank/DDBJ databases">
        <authorList>
            <person name="Palmer J.M."/>
        </authorList>
    </citation>
    <scope>NUCLEOTIDE SEQUENCE [LARGE SCALE GENOMIC DNA]</scope>
    <source>
        <strain evidence="3">if_2019</strain>
        <tissue evidence="2">Muscle</tissue>
    </source>
</reference>
<evidence type="ECO:0000256" key="1">
    <source>
        <dbReference type="SAM" id="SignalP"/>
    </source>
</evidence>
<comment type="caution">
    <text evidence="2">The sequence shown here is derived from an EMBL/GenBank/DDBJ whole genome shotgun (WGS) entry which is preliminary data.</text>
</comment>
<organism evidence="2 3">
    <name type="scientific">Ilyodon furcidens</name>
    <name type="common">goldbreast splitfin</name>
    <dbReference type="NCBI Taxonomy" id="33524"/>
    <lineage>
        <taxon>Eukaryota</taxon>
        <taxon>Metazoa</taxon>
        <taxon>Chordata</taxon>
        <taxon>Craniata</taxon>
        <taxon>Vertebrata</taxon>
        <taxon>Euteleostomi</taxon>
        <taxon>Actinopterygii</taxon>
        <taxon>Neopterygii</taxon>
        <taxon>Teleostei</taxon>
        <taxon>Neoteleostei</taxon>
        <taxon>Acanthomorphata</taxon>
        <taxon>Ovalentaria</taxon>
        <taxon>Atherinomorphae</taxon>
        <taxon>Cyprinodontiformes</taxon>
        <taxon>Goodeidae</taxon>
        <taxon>Ilyodon</taxon>
    </lineage>
</organism>
<gene>
    <name evidence="2" type="ORF">ILYODFUR_011782</name>
</gene>
<dbReference type="Proteomes" id="UP001482620">
    <property type="component" value="Unassembled WGS sequence"/>
</dbReference>
<proteinExistence type="predicted"/>
<accession>A0ABV0VES9</accession>
<sequence>MKLPLHFSVYMMLLIGESICLNNYYVNVEIVEESCCCSQVDNASCTVSPVILNLINHHEMFSFLPCDCPMSDRGGHFDQSYHTEYSVNTHHRKRNILHSSACGSQDNLALATANYLSIAHLANQYFVTFFFFPGEMYSQ</sequence>
<keyword evidence="3" id="KW-1185">Reference proteome</keyword>
<feature type="signal peptide" evidence="1">
    <location>
        <begin position="1"/>
        <end position="20"/>
    </location>
</feature>
<protein>
    <submittedName>
        <fullName evidence="2">Uncharacterized protein</fullName>
    </submittedName>
</protein>
<feature type="chain" id="PRO_5045807172" evidence="1">
    <location>
        <begin position="21"/>
        <end position="139"/>
    </location>
</feature>
<evidence type="ECO:0000313" key="3">
    <source>
        <dbReference type="Proteomes" id="UP001482620"/>
    </source>
</evidence>